<name>A0A3M0A1L0_9BACT</name>
<evidence type="ECO:0000256" key="1">
    <source>
        <dbReference type="SAM" id="Phobius"/>
    </source>
</evidence>
<keyword evidence="1" id="KW-0472">Membrane</keyword>
<dbReference type="OrthoDB" id="7477356at2"/>
<keyword evidence="1" id="KW-1133">Transmembrane helix</keyword>
<accession>A0A3M0A1L0</accession>
<comment type="caution">
    <text evidence="2">The sequence shown here is derived from an EMBL/GenBank/DDBJ whole genome shotgun (WGS) entry which is preliminary data.</text>
</comment>
<gene>
    <name evidence="2" type="ORF">JN00_0357</name>
</gene>
<proteinExistence type="predicted"/>
<organism evidence="2 3">
    <name type="scientific">Metamycoplasma subdolum</name>
    <dbReference type="NCBI Taxonomy" id="92407"/>
    <lineage>
        <taxon>Bacteria</taxon>
        <taxon>Bacillati</taxon>
        <taxon>Mycoplasmatota</taxon>
        <taxon>Mycoplasmoidales</taxon>
        <taxon>Metamycoplasmataceae</taxon>
        <taxon>Metamycoplasma</taxon>
    </lineage>
</organism>
<feature type="transmembrane region" description="Helical" evidence="1">
    <location>
        <begin position="7"/>
        <end position="27"/>
    </location>
</feature>
<sequence length="523" mass="61576">MSNNIKYAFIVLGLILILLIFFIINFITESVNKVLYRESKIGALSFELDYSKKRIRLLGNRNLNIQYIPSFLREKKVTSGKWEPIELFITLFTKTTQHRMQHYLNNENEKKIYELNVKVVDDFQANPNMKFRLNINPKNEENKYIINFSWSYHFSVLSKIFKKIYLNWEFNILKQNLTGLFIATDDRYLVSTANLISEIAALIPDRLKGHVFLMKKGTNILIFVSNTGTCNENKNKKIFKSIIKNSLNNAKYIKNVFVLDKSCFLELDEKQMDVLTNYLNLNQKPSENEVEIIEPSIFKEKNFEIFLRSYQHDFDLIHNDNFSIEINDIKEISGSNSDEKIIKLKPLIEFSSSEEIKRNFFYPQLIKKFYTSVERFRTSNSILIIPDYIFSWISNDLIFKSTQISPTLTPGIEITNSRNLEYIRHKISHLNSLNIDVTIKINYIDSSIIKYLTELKINYLIIDEKFAENLNNSHNIIFLNLLIGALKNTNITLIFEKLDLKRFKPILTSKYDKILYTIDKHNL</sequence>
<dbReference type="AlphaFoldDB" id="A0A3M0A1L0"/>
<reference evidence="2 3" key="1">
    <citation type="submission" date="2018-10" db="EMBL/GenBank/DDBJ databases">
        <title>Genomic Encyclopedia of Archaeal and Bacterial Type Strains, Phase II (KMG-II): from individual species to whole genera.</title>
        <authorList>
            <person name="Goeker M."/>
        </authorList>
    </citation>
    <scope>NUCLEOTIDE SEQUENCE [LARGE SCALE GENOMIC DNA]</scope>
    <source>
        <strain evidence="2 3">ATCC 29870</strain>
    </source>
</reference>
<dbReference type="Proteomes" id="UP000267246">
    <property type="component" value="Unassembled WGS sequence"/>
</dbReference>
<dbReference type="NCBIfam" id="NF045955">
    <property type="entry name" value="MHO_4530_fam"/>
    <property type="match status" value="1"/>
</dbReference>
<dbReference type="RefSeq" id="WP_121940831.1">
    <property type="nucleotide sequence ID" value="NZ_CP137846.1"/>
</dbReference>
<dbReference type="InterPro" id="IPR035919">
    <property type="entry name" value="EAL_sf"/>
</dbReference>
<evidence type="ECO:0000313" key="3">
    <source>
        <dbReference type="Proteomes" id="UP000267246"/>
    </source>
</evidence>
<keyword evidence="1" id="KW-0812">Transmembrane</keyword>
<protein>
    <submittedName>
        <fullName evidence="2">Uncharacterized protein</fullName>
    </submittedName>
</protein>
<dbReference type="EMBL" id="REFI01000007">
    <property type="protein sequence ID" value="RMA78527.1"/>
    <property type="molecule type" value="Genomic_DNA"/>
</dbReference>
<evidence type="ECO:0000313" key="2">
    <source>
        <dbReference type="EMBL" id="RMA78527.1"/>
    </source>
</evidence>
<keyword evidence="3" id="KW-1185">Reference proteome</keyword>
<dbReference type="SUPFAM" id="SSF141868">
    <property type="entry name" value="EAL domain-like"/>
    <property type="match status" value="1"/>
</dbReference>